<comment type="caution">
    <text evidence="2">The sequence shown here is derived from an EMBL/GenBank/DDBJ whole genome shotgun (WGS) entry which is preliminary data.</text>
</comment>
<dbReference type="VEuPathDB" id="FungiDB:BTJ68_14744"/>
<feature type="compositionally biased region" description="Acidic residues" evidence="1">
    <location>
        <begin position="199"/>
        <end position="208"/>
    </location>
</feature>
<sequence>MASSLSPPVARGVMFYATNKRKPKCRRSSECFRKIRIRRTDLAFAFLAATAPPHAALNVTFCPGSQCEQHSLGSHQLYESMDIRSNHVGDYDNSILRSFEIVRLDAEGNYPPYGYCGIRHGDSQSFRGRNWRWQQIAMPSNGTDYDRHGAVPSNGRYKQHQISDHSWKHIPLEEWDDQVHINNSWLPMIQDFAAEEVEEPAIEQEEEEAGTKHPLASQDTLHEYL</sequence>
<reference evidence="2 3" key="1">
    <citation type="journal article" date="2018" name="BMC Genomics">
        <title>Genomic evidence for intraspecific hybridization in a clonal and extremely halotolerant yeast.</title>
        <authorList>
            <person name="Gostincar C."/>
            <person name="Stajich J.E."/>
            <person name="Zupancic J."/>
            <person name="Zalar P."/>
            <person name="Gunde-Cimerman N."/>
        </authorList>
    </citation>
    <scope>NUCLEOTIDE SEQUENCE [LARGE SCALE GENOMIC DNA]</scope>
    <source>
        <strain evidence="2 3">EXF-2788</strain>
    </source>
</reference>
<feature type="region of interest" description="Disordered" evidence="1">
    <location>
        <begin position="199"/>
        <end position="225"/>
    </location>
</feature>
<accession>A0A3M7FXX9</accession>
<dbReference type="OrthoDB" id="4766028at2759"/>
<dbReference type="Proteomes" id="UP000268823">
    <property type="component" value="Unassembled WGS sequence"/>
</dbReference>
<evidence type="ECO:0000313" key="3">
    <source>
        <dbReference type="Proteomes" id="UP000268823"/>
    </source>
</evidence>
<proteinExistence type="predicted"/>
<dbReference type="AlphaFoldDB" id="A0A3M7FXX9"/>
<protein>
    <submittedName>
        <fullName evidence="2">Uncharacterized protein</fullName>
    </submittedName>
</protein>
<dbReference type="EMBL" id="QWIR01000020">
    <property type="protein sequence ID" value="RMY93547.1"/>
    <property type="molecule type" value="Genomic_DNA"/>
</dbReference>
<evidence type="ECO:0000313" key="2">
    <source>
        <dbReference type="EMBL" id="RMY93547.1"/>
    </source>
</evidence>
<organism evidence="2 3">
    <name type="scientific">Hortaea werneckii</name>
    <name type="common">Black yeast</name>
    <name type="synonym">Cladosporium werneckii</name>
    <dbReference type="NCBI Taxonomy" id="91943"/>
    <lineage>
        <taxon>Eukaryota</taxon>
        <taxon>Fungi</taxon>
        <taxon>Dikarya</taxon>
        <taxon>Ascomycota</taxon>
        <taxon>Pezizomycotina</taxon>
        <taxon>Dothideomycetes</taxon>
        <taxon>Dothideomycetidae</taxon>
        <taxon>Mycosphaerellales</taxon>
        <taxon>Teratosphaeriaceae</taxon>
        <taxon>Hortaea</taxon>
    </lineage>
</organism>
<evidence type="ECO:0000256" key="1">
    <source>
        <dbReference type="SAM" id="MobiDB-lite"/>
    </source>
</evidence>
<gene>
    <name evidence="2" type="ORF">D0861_01844</name>
</gene>
<name>A0A3M7FXX9_HORWE</name>